<evidence type="ECO:0000313" key="8">
    <source>
        <dbReference type="EMBL" id="PSS03969.1"/>
    </source>
</evidence>
<comment type="caution">
    <text evidence="8">The sequence shown here is derived from an EMBL/GenBank/DDBJ whole genome shotgun (WGS) entry which is preliminary data.</text>
</comment>
<dbReference type="GO" id="GO:0005634">
    <property type="term" value="C:nucleus"/>
    <property type="evidence" value="ECO:0007669"/>
    <property type="project" value="UniProtKB-SubCell"/>
</dbReference>
<dbReference type="Gramene" id="PSS03969">
    <property type="protein sequence ID" value="PSS03969"/>
    <property type="gene ID" value="CEY00_Acc19804"/>
</dbReference>
<dbReference type="CDD" id="cd00018">
    <property type="entry name" value="AP2"/>
    <property type="match status" value="1"/>
</dbReference>
<evidence type="ECO:0000256" key="3">
    <source>
        <dbReference type="ARBA" id="ARBA00023125"/>
    </source>
</evidence>
<protein>
    <submittedName>
        <fullName evidence="8">Ethylene-responsive transcription factor</fullName>
    </submittedName>
</protein>
<keyword evidence="2" id="KW-0805">Transcription regulation</keyword>
<dbReference type="GO" id="GO:0003700">
    <property type="term" value="F:DNA-binding transcription factor activity"/>
    <property type="evidence" value="ECO:0007669"/>
    <property type="project" value="InterPro"/>
</dbReference>
<dbReference type="InterPro" id="IPR050913">
    <property type="entry name" value="AP2/ERF_ERF"/>
</dbReference>
<feature type="domain" description="AP2/ERF" evidence="7">
    <location>
        <begin position="80"/>
        <end position="136"/>
    </location>
</feature>
<reference evidence="9" key="2">
    <citation type="journal article" date="2018" name="BMC Genomics">
        <title>A manually annotated Actinidia chinensis var. chinensis (kiwifruit) genome highlights the challenges associated with draft genomes and gene prediction in plants.</title>
        <authorList>
            <person name="Pilkington S.M."/>
            <person name="Crowhurst R."/>
            <person name="Hilario E."/>
            <person name="Nardozza S."/>
            <person name="Fraser L."/>
            <person name="Peng Y."/>
            <person name="Gunaseelan K."/>
            <person name="Simpson R."/>
            <person name="Tahir J."/>
            <person name="Deroles S.C."/>
            <person name="Templeton K."/>
            <person name="Luo Z."/>
            <person name="Davy M."/>
            <person name="Cheng C."/>
            <person name="McNeilage M."/>
            <person name="Scaglione D."/>
            <person name="Liu Y."/>
            <person name="Zhang Q."/>
            <person name="Datson P."/>
            <person name="De Silva N."/>
            <person name="Gardiner S.E."/>
            <person name="Bassett H."/>
            <person name="Chagne D."/>
            <person name="McCallum J."/>
            <person name="Dzierzon H."/>
            <person name="Deng C."/>
            <person name="Wang Y.Y."/>
            <person name="Barron L."/>
            <person name="Manako K."/>
            <person name="Bowen J."/>
            <person name="Foster T.M."/>
            <person name="Erridge Z.A."/>
            <person name="Tiffin H."/>
            <person name="Waite C.N."/>
            <person name="Davies K.M."/>
            <person name="Grierson E.P."/>
            <person name="Laing W.A."/>
            <person name="Kirk R."/>
            <person name="Chen X."/>
            <person name="Wood M."/>
            <person name="Montefiori M."/>
            <person name="Brummell D.A."/>
            <person name="Schwinn K.E."/>
            <person name="Catanach A."/>
            <person name="Fullerton C."/>
            <person name="Li D."/>
            <person name="Meiyalaghan S."/>
            <person name="Nieuwenhuizen N."/>
            <person name="Read N."/>
            <person name="Prakash R."/>
            <person name="Hunter D."/>
            <person name="Zhang H."/>
            <person name="McKenzie M."/>
            <person name="Knabel M."/>
            <person name="Harris A."/>
            <person name="Allan A.C."/>
            <person name="Gleave A."/>
            <person name="Chen A."/>
            <person name="Janssen B.J."/>
            <person name="Plunkett B."/>
            <person name="Ampomah-Dwamena C."/>
            <person name="Voogd C."/>
            <person name="Leif D."/>
            <person name="Lafferty D."/>
            <person name="Souleyre E.J.F."/>
            <person name="Varkonyi-Gasic E."/>
            <person name="Gambi F."/>
            <person name="Hanley J."/>
            <person name="Yao J.L."/>
            <person name="Cheung J."/>
            <person name="David K.M."/>
            <person name="Warren B."/>
            <person name="Marsh K."/>
            <person name="Snowden K.C."/>
            <person name="Lin-Wang K."/>
            <person name="Brian L."/>
            <person name="Martinez-Sanchez M."/>
            <person name="Wang M."/>
            <person name="Ileperuma N."/>
            <person name="Macnee N."/>
            <person name="Campin R."/>
            <person name="McAtee P."/>
            <person name="Drummond R.S.M."/>
            <person name="Espley R.V."/>
            <person name="Ireland H.S."/>
            <person name="Wu R."/>
            <person name="Atkinson R.G."/>
            <person name="Karunairetnam S."/>
            <person name="Bulley S."/>
            <person name="Chunkath S."/>
            <person name="Hanley Z."/>
            <person name="Storey R."/>
            <person name="Thrimawithana A.H."/>
            <person name="Thomson S."/>
            <person name="David C."/>
            <person name="Testolin R."/>
            <person name="Huang H."/>
            <person name="Hellens R.P."/>
            <person name="Schaffer R.J."/>
        </authorList>
    </citation>
    <scope>NUCLEOTIDE SEQUENCE [LARGE SCALE GENOMIC DNA]</scope>
    <source>
        <strain evidence="9">cv. Red5</strain>
    </source>
</reference>
<name>A0A2R6Q7T2_ACTCC</name>
<dbReference type="Proteomes" id="UP000241394">
    <property type="component" value="Chromosome LG18"/>
</dbReference>
<evidence type="ECO:0000256" key="5">
    <source>
        <dbReference type="ARBA" id="ARBA00023242"/>
    </source>
</evidence>
<dbReference type="SMART" id="SM00380">
    <property type="entry name" value="AP2"/>
    <property type="match status" value="1"/>
</dbReference>
<keyword evidence="5" id="KW-0539">Nucleus</keyword>
<accession>A0A2R6Q7T2</accession>
<keyword evidence="4" id="KW-0804">Transcription</keyword>
<dbReference type="SUPFAM" id="SSF54171">
    <property type="entry name" value="DNA-binding domain"/>
    <property type="match status" value="1"/>
</dbReference>
<dbReference type="Gene3D" id="3.30.730.10">
    <property type="entry name" value="AP2/ERF domain"/>
    <property type="match status" value="1"/>
</dbReference>
<dbReference type="PRINTS" id="PR00367">
    <property type="entry name" value="ETHRSPELEMNT"/>
</dbReference>
<dbReference type="EMBL" id="NKQK01000018">
    <property type="protein sequence ID" value="PSS03969.1"/>
    <property type="molecule type" value="Genomic_DNA"/>
</dbReference>
<dbReference type="InterPro" id="IPR001471">
    <property type="entry name" value="AP2/ERF_dom"/>
</dbReference>
<dbReference type="InParanoid" id="A0A2R6Q7T2"/>
<feature type="region of interest" description="Disordered" evidence="6">
    <location>
        <begin position="14"/>
        <end position="40"/>
    </location>
</feature>
<gene>
    <name evidence="8" type="ORF">CEY00_Acc19804</name>
</gene>
<evidence type="ECO:0000256" key="1">
    <source>
        <dbReference type="ARBA" id="ARBA00004123"/>
    </source>
</evidence>
<organism evidence="8 9">
    <name type="scientific">Actinidia chinensis var. chinensis</name>
    <name type="common">Chinese soft-hair kiwi</name>
    <dbReference type="NCBI Taxonomy" id="1590841"/>
    <lineage>
        <taxon>Eukaryota</taxon>
        <taxon>Viridiplantae</taxon>
        <taxon>Streptophyta</taxon>
        <taxon>Embryophyta</taxon>
        <taxon>Tracheophyta</taxon>
        <taxon>Spermatophyta</taxon>
        <taxon>Magnoliopsida</taxon>
        <taxon>eudicotyledons</taxon>
        <taxon>Gunneridae</taxon>
        <taxon>Pentapetalae</taxon>
        <taxon>asterids</taxon>
        <taxon>Ericales</taxon>
        <taxon>Actinidiaceae</taxon>
        <taxon>Actinidia</taxon>
    </lineage>
</organism>
<dbReference type="InterPro" id="IPR036955">
    <property type="entry name" value="AP2/ERF_dom_sf"/>
</dbReference>
<evidence type="ECO:0000256" key="6">
    <source>
        <dbReference type="SAM" id="MobiDB-lite"/>
    </source>
</evidence>
<evidence type="ECO:0000259" key="7">
    <source>
        <dbReference type="PROSITE" id="PS51032"/>
    </source>
</evidence>
<dbReference type="PANTHER" id="PTHR31194">
    <property type="entry name" value="SHN SHINE , DNA BINDING / TRANSCRIPTION FACTOR"/>
    <property type="match status" value="1"/>
</dbReference>
<evidence type="ECO:0000256" key="2">
    <source>
        <dbReference type="ARBA" id="ARBA00023015"/>
    </source>
</evidence>
<dbReference type="OMA" id="CFEPEAP"/>
<dbReference type="PROSITE" id="PS51032">
    <property type="entry name" value="AP2_ERF"/>
    <property type="match status" value="1"/>
</dbReference>
<keyword evidence="3" id="KW-0238">DNA-binding</keyword>
<proteinExistence type="predicted"/>
<keyword evidence="9" id="KW-1185">Reference proteome</keyword>
<sequence>MSAKTPRIVRIYVTDADATDSSSDDDSPLPRDRAKKNRKHVTEIRIERDCNNANRIASKRKRPKKRVTLVNTAAAALGSKYRGVRRRPWGRFAAEIRDTSGARLWLGTYDTAEAAAMVYDKAAIRIRGPNAFTNIIEPPARPPPTPPAIDLTGKDRRNLTSPTSVLRFDHEIQSLQDDCLPLDPCFLNDFFDFRSPSPIIFEEVCLMDNVLDSNLSDLCDVSPVNLDEDFRSCAWDVDDFFQDPLVVV</sequence>
<dbReference type="OrthoDB" id="610645at2759"/>
<dbReference type="AlphaFoldDB" id="A0A2R6Q7T2"/>
<dbReference type="GO" id="GO:0003677">
    <property type="term" value="F:DNA binding"/>
    <property type="evidence" value="ECO:0007669"/>
    <property type="project" value="UniProtKB-KW"/>
</dbReference>
<reference evidence="8 9" key="1">
    <citation type="submission" date="2017-07" db="EMBL/GenBank/DDBJ databases">
        <title>An improved, manually edited Actinidia chinensis var. chinensis (kiwifruit) genome highlights the challenges associated with draft genomes and gene prediction in plants.</title>
        <authorList>
            <person name="Pilkington S."/>
            <person name="Crowhurst R."/>
            <person name="Hilario E."/>
            <person name="Nardozza S."/>
            <person name="Fraser L."/>
            <person name="Peng Y."/>
            <person name="Gunaseelan K."/>
            <person name="Simpson R."/>
            <person name="Tahir J."/>
            <person name="Deroles S."/>
            <person name="Templeton K."/>
            <person name="Luo Z."/>
            <person name="Davy M."/>
            <person name="Cheng C."/>
            <person name="Mcneilage M."/>
            <person name="Scaglione D."/>
            <person name="Liu Y."/>
            <person name="Zhang Q."/>
            <person name="Datson P."/>
            <person name="De Silva N."/>
            <person name="Gardiner S."/>
            <person name="Bassett H."/>
            <person name="Chagne D."/>
            <person name="Mccallum J."/>
            <person name="Dzierzon H."/>
            <person name="Deng C."/>
            <person name="Wang Y.-Y."/>
            <person name="Barron N."/>
            <person name="Manako K."/>
            <person name="Bowen J."/>
            <person name="Foster T."/>
            <person name="Erridge Z."/>
            <person name="Tiffin H."/>
            <person name="Waite C."/>
            <person name="Davies K."/>
            <person name="Grierson E."/>
            <person name="Laing W."/>
            <person name="Kirk R."/>
            <person name="Chen X."/>
            <person name="Wood M."/>
            <person name="Montefiori M."/>
            <person name="Brummell D."/>
            <person name="Schwinn K."/>
            <person name="Catanach A."/>
            <person name="Fullerton C."/>
            <person name="Li D."/>
            <person name="Meiyalaghan S."/>
            <person name="Nieuwenhuizen N."/>
            <person name="Read N."/>
            <person name="Prakash R."/>
            <person name="Hunter D."/>
            <person name="Zhang H."/>
            <person name="Mckenzie M."/>
            <person name="Knabel M."/>
            <person name="Harris A."/>
            <person name="Allan A."/>
            <person name="Chen A."/>
            <person name="Janssen B."/>
            <person name="Plunkett B."/>
            <person name="Dwamena C."/>
            <person name="Voogd C."/>
            <person name="Leif D."/>
            <person name="Lafferty D."/>
            <person name="Souleyre E."/>
            <person name="Varkonyi-Gasic E."/>
            <person name="Gambi F."/>
            <person name="Hanley J."/>
            <person name="Yao J.-L."/>
            <person name="Cheung J."/>
            <person name="David K."/>
            <person name="Warren B."/>
            <person name="Marsh K."/>
            <person name="Snowden K."/>
            <person name="Lin-Wang K."/>
            <person name="Brian L."/>
            <person name="Martinez-Sanchez M."/>
            <person name="Wang M."/>
            <person name="Ileperuma N."/>
            <person name="Macnee N."/>
            <person name="Campin R."/>
            <person name="Mcatee P."/>
            <person name="Drummond R."/>
            <person name="Espley R."/>
            <person name="Ireland H."/>
            <person name="Wu R."/>
            <person name="Atkinson R."/>
            <person name="Karunairetnam S."/>
            <person name="Bulley S."/>
            <person name="Chunkath S."/>
            <person name="Hanley Z."/>
            <person name="Storey R."/>
            <person name="Thrimawithana A."/>
            <person name="Thomson S."/>
            <person name="David C."/>
            <person name="Testolin R."/>
        </authorList>
    </citation>
    <scope>NUCLEOTIDE SEQUENCE [LARGE SCALE GENOMIC DNA]</scope>
    <source>
        <strain evidence="9">cv. Red5</strain>
        <tissue evidence="8">Young leaf</tissue>
    </source>
</reference>
<evidence type="ECO:0000256" key="4">
    <source>
        <dbReference type="ARBA" id="ARBA00023163"/>
    </source>
</evidence>
<dbReference type="InterPro" id="IPR016177">
    <property type="entry name" value="DNA-bd_dom_sf"/>
</dbReference>
<dbReference type="Pfam" id="PF00847">
    <property type="entry name" value="AP2"/>
    <property type="match status" value="1"/>
</dbReference>
<evidence type="ECO:0000313" key="9">
    <source>
        <dbReference type="Proteomes" id="UP000241394"/>
    </source>
</evidence>
<dbReference type="PANTHER" id="PTHR31194:SF140">
    <property type="entry name" value="ETHYLENE-RESPONSIVE TRANSCRIPTION FACTOR CRF2"/>
    <property type="match status" value="1"/>
</dbReference>
<comment type="subcellular location">
    <subcellularLocation>
        <location evidence="1">Nucleus</location>
    </subcellularLocation>
</comment>
<dbReference type="STRING" id="1590841.A0A2R6Q7T2"/>